<dbReference type="InterPro" id="IPR000281">
    <property type="entry name" value="HTH_RpiR"/>
</dbReference>
<keyword evidence="1" id="KW-0805">Transcription regulation</keyword>
<evidence type="ECO:0000256" key="2">
    <source>
        <dbReference type="ARBA" id="ARBA00023125"/>
    </source>
</evidence>
<dbReference type="InterPro" id="IPR001347">
    <property type="entry name" value="SIS_dom"/>
</dbReference>
<keyword evidence="2" id="KW-0238">DNA-binding</keyword>
<keyword evidence="7" id="KW-1185">Reference proteome</keyword>
<evidence type="ECO:0000259" key="5">
    <source>
        <dbReference type="PROSITE" id="PS51464"/>
    </source>
</evidence>
<dbReference type="AlphaFoldDB" id="A0A2K8KIR9"/>
<organism evidence="6 7">
    <name type="scientific">Spiroplasma clarkii</name>
    <dbReference type="NCBI Taxonomy" id="2139"/>
    <lineage>
        <taxon>Bacteria</taxon>
        <taxon>Bacillati</taxon>
        <taxon>Mycoplasmatota</taxon>
        <taxon>Mollicutes</taxon>
        <taxon>Entomoplasmatales</taxon>
        <taxon>Spiroplasmataceae</taxon>
        <taxon>Spiroplasma</taxon>
    </lineage>
</organism>
<proteinExistence type="predicted"/>
<feature type="domain" description="HTH rpiR-type" evidence="4">
    <location>
        <begin position="2"/>
        <end position="78"/>
    </location>
</feature>
<dbReference type="InterPro" id="IPR046348">
    <property type="entry name" value="SIS_dom_sf"/>
</dbReference>
<dbReference type="PANTHER" id="PTHR30514">
    <property type="entry name" value="GLUCOKINASE"/>
    <property type="match status" value="1"/>
</dbReference>
<dbReference type="Proteomes" id="UP000231179">
    <property type="component" value="Chromosome"/>
</dbReference>
<dbReference type="Gene3D" id="3.40.50.10490">
    <property type="entry name" value="Glucose-6-phosphate isomerase like protein, domain 1"/>
    <property type="match status" value="1"/>
</dbReference>
<dbReference type="InterPro" id="IPR047640">
    <property type="entry name" value="RpiR-like"/>
</dbReference>
<evidence type="ECO:0000256" key="3">
    <source>
        <dbReference type="ARBA" id="ARBA00023163"/>
    </source>
</evidence>
<evidence type="ECO:0000256" key="1">
    <source>
        <dbReference type="ARBA" id="ARBA00023015"/>
    </source>
</evidence>
<dbReference type="SUPFAM" id="SSF46689">
    <property type="entry name" value="Homeodomain-like"/>
    <property type="match status" value="1"/>
</dbReference>
<dbReference type="InterPro" id="IPR009057">
    <property type="entry name" value="Homeodomain-like_sf"/>
</dbReference>
<evidence type="ECO:0000313" key="6">
    <source>
        <dbReference type="EMBL" id="ATX71132.1"/>
    </source>
</evidence>
<dbReference type="PROSITE" id="PS51071">
    <property type="entry name" value="HTH_RPIR"/>
    <property type="match status" value="1"/>
</dbReference>
<dbReference type="PANTHER" id="PTHR30514:SF1">
    <property type="entry name" value="HTH-TYPE TRANSCRIPTIONAL REGULATOR HEXR-RELATED"/>
    <property type="match status" value="1"/>
</dbReference>
<reference evidence="6 7" key="1">
    <citation type="submission" date="2017-11" db="EMBL/GenBank/DDBJ databases">
        <title>Complete genome sequence of Spiroplasma clarkii CN-5 (DSM 19994).</title>
        <authorList>
            <person name="Tsai Y.-M."/>
            <person name="Chang A."/>
            <person name="Lo W.-S."/>
            <person name="Kuo C.-H."/>
        </authorList>
    </citation>
    <scope>NUCLEOTIDE SEQUENCE [LARGE SCALE GENOMIC DNA]</scope>
    <source>
        <strain evidence="6 7">CN-5</strain>
    </source>
</reference>
<dbReference type="GO" id="GO:0003700">
    <property type="term" value="F:DNA-binding transcription factor activity"/>
    <property type="evidence" value="ECO:0007669"/>
    <property type="project" value="InterPro"/>
</dbReference>
<dbReference type="GO" id="GO:0097367">
    <property type="term" value="F:carbohydrate derivative binding"/>
    <property type="evidence" value="ECO:0007669"/>
    <property type="project" value="InterPro"/>
</dbReference>
<dbReference type="Pfam" id="PF01418">
    <property type="entry name" value="HTH_6"/>
    <property type="match status" value="1"/>
</dbReference>
<dbReference type="GO" id="GO:1901135">
    <property type="term" value="P:carbohydrate derivative metabolic process"/>
    <property type="evidence" value="ECO:0007669"/>
    <property type="project" value="InterPro"/>
</dbReference>
<accession>A0A2K8KIR9</accession>
<name>A0A2K8KIR9_9MOLU</name>
<dbReference type="InterPro" id="IPR036388">
    <property type="entry name" value="WH-like_DNA-bd_sf"/>
</dbReference>
<feature type="domain" description="SIS" evidence="5">
    <location>
        <begin position="120"/>
        <end position="260"/>
    </location>
</feature>
<dbReference type="PROSITE" id="PS51464">
    <property type="entry name" value="SIS"/>
    <property type="match status" value="1"/>
</dbReference>
<dbReference type="CDD" id="cd05013">
    <property type="entry name" value="SIS_RpiR"/>
    <property type="match status" value="1"/>
</dbReference>
<keyword evidence="3" id="KW-0804">Transcription</keyword>
<dbReference type="EMBL" id="CP024870">
    <property type="protein sequence ID" value="ATX71132.1"/>
    <property type="molecule type" value="Genomic_DNA"/>
</dbReference>
<dbReference type="Pfam" id="PF01380">
    <property type="entry name" value="SIS"/>
    <property type="match status" value="1"/>
</dbReference>
<gene>
    <name evidence="6" type="ORF">SCLAR_v1c08200</name>
</gene>
<dbReference type="GO" id="GO:0003677">
    <property type="term" value="F:DNA binding"/>
    <property type="evidence" value="ECO:0007669"/>
    <property type="project" value="UniProtKB-KW"/>
</dbReference>
<dbReference type="InterPro" id="IPR035472">
    <property type="entry name" value="RpiR-like_SIS"/>
</dbReference>
<sequence>MKMFVIEYVESIQQLTNSEKYLVDFINTDPHFFIANNIGDISKQANVSNSTVTRLYKKLGFKSLKSFQIAVSNKLASLKQTTEVLNDKAIEAVINNLKVFHTHSIKETLNGLDLTKISALIHKIITSKKIQLFGIGSSWNACNELGSNLEKIGFDIMMNNDFHMQLLNLTKLTDDDLVIVFSKSLNAKELNFLIKKCLDLKVPLCVMTSNKKYPLKDKINYFISFAVFEQKNRITAISSKISQLILADLIFTEIFNRLENIANNLIKIGNKIIEEWNKD</sequence>
<dbReference type="SUPFAM" id="SSF53697">
    <property type="entry name" value="SIS domain"/>
    <property type="match status" value="1"/>
</dbReference>
<protein>
    <submittedName>
        <fullName evidence="6">MurR/RpiR family transcriptional regulator</fullName>
    </submittedName>
</protein>
<dbReference type="Gene3D" id="1.10.10.10">
    <property type="entry name" value="Winged helix-like DNA-binding domain superfamily/Winged helix DNA-binding domain"/>
    <property type="match status" value="1"/>
</dbReference>
<evidence type="ECO:0000259" key="4">
    <source>
        <dbReference type="PROSITE" id="PS51071"/>
    </source>
</evidence>
<evidence type="ECO:0000313" key="7">
    <source>
        <dbReference type="Proteomes" id="UP000231179"/>
    </source>
</evidence>